<dbReference type="Pfam" id="PF01416">
    <property type="entry name" value="PseudoU_synth_1"/>
    <property type="match status" value="2"/>
</dbReference>
<comment type="caution">
    <text evidence="4">Lacks conserved residue(s) required for the propagation of feature annotation.</text>
</comment>
<evidence type="ECO:0000256" key="5">
    <source>
        <dbReference type="PIRSR" id="PIRSR001430-1"/>
    </source>
</evidence>
<keyword evidence="10" id="KW-1185">Reference proteome</keyword>
<dbReference type="InterPro" id="IPR020094">
    <property type="entry name" value="TruA/RsuA/RluB/E/F_N"/>
</dbReference>
<organism evidence="9 10">
    <name type="scientific">Dokdonella immobilis</name>
    <dbReference type="NCBI Taxonomy" id="578942"/>
    <lineage>
        <taxon>Bacteria</taxon>
        <taxon>Pseudomonadati</taxon>
        <taxon>Pseudomonadota</taxon>
        <taxon>Gammaproteobacteria</taxon>
        <taxon>Lysobacterales</taxon>
        <taxon>Rhodanobacteraceae</taxon>
        <taxon>Dokdonella</taxon>
    </lineage>
</organism>
<keyword evidence="2 4" id="KW-0819">tRNA processing</keyword>
<dbReference type="EC" id="5.4.99.12" evidence="4"/>
<dbReference type="InterPro" id="IPR001406">
    <property type="entry name" value="PsdUridine_synth_TruA"/>
</dbReference>
<dbReference type="InterPro" id="IPR020095">
    <property type="entry name" value="PsdUridine_synth_TruA_C"/>
</dbReference>
<evidence type="ECO:0000256" key="1">
    <source>
        <dbReference type="ARBA" id="ARBA00009375"/>
    </source>
</evidence>
<feature type="binding site" evidence="4 6">
    <location>
        <position position="115"/>
    </location>
    <ligand>
        <name>substrate</name>
    </ligand>
</feature>
<evidence type="ECO:0000256" key="7">
    <source>
        <dbReference type="RuleBase" id="RU003792"/>
    </source>
</evidence>
<dbReference type="NCBIfam" id="TIGR00071">
    <property type="entry name" value="hisT_truA"/>
    <property type="match status" value="1"/>
</dbReference>
<evidence type="ECO:0000256" key="2">
    <source>
        <dbReference type="ARBA" id="ARBA00022694"/>
    </source>
</evidence>
<dbReference type="InterPro" id="IPR020103">
    <property type="entry name" value="PsdUridine_synth_cat_dom_sf"/>
</dbReference>
<accession>A0A1I5A4Z6</accession>
<protein>
    <recommendedName>
        <fullName evidence="4">tRNA pseudouridine synthase A</fullName>
        <ecNumber evidence="4">5.4.99.12</ecNumber>
    </recommendedName>
    <alternativeName>
        <fullName evidence="4">tRNA pseudouridine(38-40) synthase</fullName>
    </alternativeName>
    <alternativeName>
        <fullName evidence="4">tRNA pseudouridylate synthase I</fullName>
    </alternativeName>
    <alternativeName>
        <fullName evidence="4">tRNA-uridine isomerase I</fullName>
    </alternativeName>
</protein>
<dbReference type="STRING" id="578942.SAMN05216289_13221"/>
<evidence type="ECO:0000313" key="9">
    <source>
        <dbReference type="EMBL" id="SFN57492.1"/>
    </source>
</evidence>
<sequence>MAQEIDLRIALGIEYDGTDFFGWQRLSHGPTVQGALEEALSFVADHPVTVTCAGRTDAGVHARCQVVHFDSAAARNERSWMLGTNSRLPTAVGVRWAVRVADDFHARYGALGRRYRYTILNRPARPALDARYVAWERQPLDADAMHRASQALLGERDFSAFRTIACQARTPFRNVRSVQVRRSGDQVLIDIEANAFLHHMVRNIVGSLLPIGRGEQAEDWMAELLAGRDRSVAGPTAAAAGLCFIAPVFPSGFGLPAEASRP</sequence>
<gene>
    <name evidence="4" type="primary">truA</name>
    <name evidence="9" type="ORF">SAMN05216289_13221</name>
</gene>
<dbReference type="Gene3D" id="3.30.70.660">
    <property type="entry name" value="Pseudouridine synthase I, catalytic domain, C-terminal subdomain"/>
    <property type="match status" value="1"/>
</dbReference>
<dbReference type="FunFam" id="3.30.70.580:FF:000001">
    <property type="entry name" value="tRNA pseudouridine synthase A"/>
    <property type="match status" value="1"/>
</dbReference>
<dbReference type="HAMAP" id="MF_00171">
    <property type="entry name" value="TruA"/>
    <property type="match status" value="1"/>
</dbReference>
<comment type="similarity">
    <text evidence="1 4 7">Belongs to the tRNA pseudouridine synthase TruA family.</text>
</comment>
<evidence type="ECO:0000256" key="3">
    <source>
        <dbReference type="ARBA" id="ARBA00023235"/>
    </source>
</evidence>
<evidence type="ECO:0000313" key="10">
    <source>
        <dbReference type="Proteomes" id="UP000198575"/>
    </source>
</evidence>
<evidence type="ECO:0000256" key="6">
    <source>
        <dbReference type="PIRSR" id="PIRSR001430-2"/>
    </source>
</evidence>
<dbReference type="CDD" id="cd02570">
    <property type="entry name" value="PseudoU_synth_EcTruA"/>
    <property type="match status" value="1"/>
</dbReference>
<dbReference type="InterPro" id="IPR020097">
    <property type="entry name" value="PsdUridine_synth_TruA_a/b_dom"/>
</dbReference>
<dbReference type="GO" id="GO:0003723">
    <property type="term" value="F:RNA binding"/>
    <property type="evidence" value="ECO:0007669"/>
    <property type="project" value="InterPro"/>
</dbReference>
<comment type="function">
    <text evidence="4">Formation of pseudouridine at positions 38, 39 and 40 in the anticodon stem and loop of transfer RNAs.</text>
</comment>
<keyword evidence="3 4" id="KW-0413">Isomerase</keyword>
<reference evidence="9 10" key="1">
    <citation type="submission" date="2016-10" db="EMBL/GenBank/DDBJ databases">
        <authorList>
            <person name="de Groot N.N."/>
        </authorList>
    </citation>
    <scope>NUCLEOTIDE SEQUENCE [LARGE SCALE GENOMIC DNA]</scope>
    <source>
        <strain evidence="9 10">CGMCC 1.7659</strain>
    </source>
</reference>
<feature type="active site" description="Nucleophile" evidence="4 5">
    <location>
        <position position="57"/>
    </location>
</feature>
<dbReference type="PIRSF" id="PIRSF001430">
    <property type="entry name" value="tRNA_psdUrid_synth"/>
    <property type="match status" value="1"/>
</dbReference>
<dbReference type="GO" id="GO:0031119">
    <property type="term" value="P:tRNA pseudouridine synthesis"/>
    <property type="evidence" value="ECO:0007669"/>
    <property type="project" value="UniProtKB-UniRule"/>
</dbReference>
<dbReference type="AlphaFoldDB" id="A0A1I5A4Z6"/>
<evidence type="ECO:0000256" key="4">
    <source>
        <dbReference type="HAMAP-Rule" id="MF_00171"/>
    </source>
</evidence>
<dbReference type="EMBL" id="FOVF01000032">
    <property type="protein sequence ID" value="SFN57492.1"/>
    <property type="molecule type" value="Genomic_DNA"/>
</dbReference>
<evidence type="ECO:0000259" key="8">
    <source>
        <dbReference type="Pfam" id="PF01416"/>
    </source>
</evidence>
<feature type="domain" description="Pseudouridine synthase I TruA alpha/beta" evidence="8">
    <location>
        <begin position="14"/>
        <end position="108"/>
    </location>
</feature>
<dbReference type="Proteomes" id="UP000198575">
    <property type="component" value="Unassembled WGS sequence"/>
</dbReference>
<proteinExistence type="inferred from homology"/>
<dbReference type="PANTHER" id="PTHR11142">
    <property type="entry name" value="PSEUDOURIDYLATE SYNTHASE"/>
    <property type="match status" value="1"/>
</dbReference>
<name>A0A1I5A4Z6_9GAMM</name>
<comment type="catalytic activity">
    <reaction evidence="4 7">
        <text>uridine(38/39/40) in tRNA = pseudouridine(38/39/40) in tRNA</text>
        <dbReference type="Rhea" id="RHEA:22376"/>
        <dbReference type="Rhea" id="RHEA-COMP:10085"/>
        <dbReference type="Rhea" id="RHEA-COMP:10087"/>
        <dbReference type="ChEBI" id="CHEBI:65314"/>
        <dbReference type="ChEBI" id="CHEBI:65315"/>
        <dbReference type="EC" id="5.4.99.12"/>
    </reaction>
</comment>
<dbReference type="Gene3D" id="3.30.70.580">
    <property type="entry name" value="Pseudouridine synthase I, catalytic domain, N-terminal subdomain"/>
    <property type="match status" value="1"/>
</dbReference>
<comment type="subunit">
    <text evidence="4">Homodimer.</text>
</comment>
<dbReference type="SUPFAM" id="SSF55120">
    <property type="entry name" value="Pseudouridine synthase"/>
    <property type="match status" value="1"/>
</dbReference>
<feature type="domain" description="Pseudouridine synthase I TruA alpha/beta" evidence="8">
    <location>
        <begin position="148"/>
        <end position="250"/>
    </location>
</feature>
<dbReference type="PANTHER" id="PTHR11142:SF0">
    <property type="entry name" value="TRNA PSEUDOURIDINE SYNTHASE-LIKE 1"/>
    <property type="match status" value="1"/>
</dbReference>
<dbReference type="GO" id="GO:0160147">
    <property type="term" value="F:tRNA pseudouridine(38-40) synthase activity"/>
    <property type="evidence" value="ECO:0007669"/>
    <property type="project" value="UniProtKB-EC"/>
</dbReference>